<sequence>MWQNSVVIVMGMAFASKNTYLASSTRVPSQLFPLNRSEQLVIVQHGNEKPLTNVLFHGPQVKSASLVYPIDNLMTSFPILSVTFSSRLELKNLSLHQLSLDSLMNPRNGRHFGQRTCIN</sequence>
<gene>
    <name evidence="1" type="ORF">CVT26_005440</name>
</gene>
<evidence type="ECO:0000313" key="1">
    <source>
        <dbReference type="EMBL" id="PPQ76058.1"/>
    </source>
</evidence>
<comment type="caution">
    <text evidence="1">The sequence shown here is derived from an EMBL/GenBank/DDBJ whole genome shotgun (WGS) entry which is preliminary data.</text>
</comment>
<dbReference type="AlphaFoldDB" id="A0A409WC30"/>
<dbReference type="InParanoid" id="A0A409WC30"/>
<organism evidence="1 2">
    <name type="scientific">Gymnopilus dilepis</name>
    <dbReference type="NCBI Taxonomy" id="231916"/>
    <lineage>
        <taxon>Eukaryota</taxon>
        <taxon>Fungi</taxon>
        <taxon>Dikarya</taxon>
        <taxon>Basidiomycota</taxon>
        <taxon>Agaricomycotina</taxon>
        <taxon>Agaricomycetes</taxon>
        <taxon>Agaricomycetidae</taxon>
        <taxon>Agaricales</taxon>
        <taxon>Agaricineae</taxon>
        <taxon>Hymenogastraceae</taxon>
        <taxon>Gymnopilus</taxon>
    </lineage>
</organism>
<evidence type="ECO:0000313" key="2">
    <source>
        <dbReference type="Proteomes" id="UP000284706"/>
    </source>
</evidence>
<accession>A0A409WC30</accession>
<dbReference type="EMBL" id="NHYE01005200">
    <property type="protein sequence ID" value="PPQ76058.1"/>
    <property type="molecule type" value="Genomic_DNA"/>
</dbReference>
<reference evidence="1 2" key="1">
    <citation type="journal article" date="2018" name="Evol. Lett.">
        <title>Horizontal gene cluster transfer increased hallucinogenic mushroom diversity.</title>
        <authorList>
            <person name="Reynolds H.T."/>
            <person name="Vijayakumar V."/>
            <person name="Gluck-Thaler E."/>
            <person name="Korotkin H.B."/>
            <person name="Matheny P.B."/>
            <person name="Slot J.C."/>
        </authorList>
    </citation>
    <scope>NUCLEOTIDE SEQUENCE [LARGE SCALE GENOMIC DNA]</scope>
    <source>
        <strain evidence="1 2">SRW20</strain>
    </source>
</reference>
<keyword evidence="2" id="KW-1185">Reference proteome</keyword>
<proteinExistence type="predicted"/>
<name>A0A409WC30_9AGAR</name>
<protein>
    <submittedName>
        <fullName evidence="1">Uncharacterized protein</fullName>
    </submittedName>
</protein>
<dbReference type="Proteomes" id="UP000284706">
    <property type="component" value="Unassembled WGS sequence"/>
</dbReference>